<organism evidence="1 2">
    <name type="scientific">Caenorhabditis elegans</name>
    <dbReference type="NCBI Taxonomy" id="6239"/>
    <lineage>
        <taxon>Eukaryota</taxon>
        <taxon>Metazoa</taxon>
        <taxon>Ecdysozoa</taxon>
        <taxon>Nematoda</taxon>
        <taxon>Chromadorea</taxon>
        <taxon>Rhabditida</taxon>
        <taxon>Rhabditina</taxon>
        <taxon>Rhabditomorpha</taxon>
        <taxon>Rhabditoidea</taxon>
        <taxon>Rhabditidae</taxon>
        <taxon>Peloderinae</taxon>
        <taxon>Caenorhabditis</taxon>
    </lineage>
</organism>
<dbReference type="Proteomes" id="UP000001940">
    <property type="component" value="Chromosome II"/>
</dbReference>
<evidence type="ECO:0000313" key="2">
    <source>
        <dbReference type="Proteomes" id="UP000001940"/>
    </source>
</evidence>
<keyword evidence="2" id="KW-1185">Reference proteome</keyword>
<dbReference type="OrthoDB" id="5787463at2759"/>
<dbReference type="GO" id="GO:0015629">
    <property type="term" value="C:actin cytoskeleton"/>
    <property type="evidence" value="ECO:0000318"/>
    <property type="project" value="GO_Central"/>
</dbReference>
<dbReference type="CTD" id="3565379"/>
<dbReference type="FunCoup" id="Q4W516">
    <property type="interactions" value="96"/>
</dbReference>
<dbReference type="PhylomeDB" id="Q4W516"/>
<dbReference type="SMR" id="Q4W516"/>
<dbReference type="WormBase" id="F40H7.12">
    <property type="protein sequence ID" value="CE38709"/>
    <property type="gene ID" value="WBGene00044379"/>
    <property type="gene designation" value="ifas-1"/>
</dbReference>
<reference evidence="1 2" key="1">
    <citation type="journal article" date="1998" name="Science">
        <title>Genome sequence of the nematode C. elegans: a platform for investigating biology.</title>
        <authorList>
            <consortium name="The C. elegans sequencing consortium"/>
            <person name="Sulson J.E."/>
            <person name="Waterston R."/>
        </authorList>
    </citation>
    <scope>NUCLEOTIDE SEQUENCE [LARGE SCALE GENOMIC DNA]</scope>
    <source>
        <strain evidence="1 2">Bristol N2</strain>
    </source>
</reference>
<gene>
    <name evidence="1 3" type="primary">ifas-1</name>
    <name evidence="1" type="ORF">CELE_F40H7.12</name>
    <name evidence="3" type="ORF">F40H7.12</name>
</gene>
<dbReference type="HOGENOM" id="CLU_1125398_0_0_1"/>
<dbReference type="PANTHER" id="PTHR33351:SF1">
    <property type="entry name" value="IG-LIKE DOMAIN-CONTAINING PROTEIN-RELATED"/>
    <property type="match status" value="1"/>
</dbReference>
<dbReference type="CDD" id="cd00257">
    <property type="entry name" value="beta-trefoil_FSCN-like"/>
    <property type="match status" value="1"/>
</dbReference>
<sequence length="247" mass="26795">MGNAFGRDGVVTKIVEGVVPGGGLITGPIHAAAGNPIHAAQAAVAGFGTLAGAVVGGPVASLAVGAGTTGLQSIFTELGLEDQKKDAAVASLSSGHSEEAAKIVVEAGQQKIRENVHRLSAESGGRRRLRSCHGTYLRAYDWDLKVDMKTGNPESWENWYIEDWKGSVVFKAIHSPGKFLSAHEGSKDVSLVMHHPKSWEMWKPFKNDNGSWSFLSVHGAWLSADVDGRVYTVEKCREWEQFWLEWW</sequence>
<dbReference type="InterPro" id="IPR052883">
    <property type="entry name" value="Hisactophilin"/>
</dbReference>
<dbReference type="InterPro" id="IPR008999">
    <property type="entry name" value="Actin-crosslinking"/>
</dbReference>
<dbReference type="RefSeq" id="NP_001022151.1">
    <property type="nucleotide sequence ID" value="NM_001026980.5"/>
</dbReference>
<dbReference type="eggNOG" id="ENOG502TI1H">
    <property type="taxonomic scope" value="Eukaryota"/>
</dbReference>
<proteinExistence type="predicted"/>
<dbReference type="KEGG" id="cel:CELE_F40H7.12"/>
<protein>
    <submittedName>
        <fullName evidence="1">PUD1_2 domain-containing protein</fullName>
    </submittedName>
</protein>
<dbReference type="Gene3D" id="2.80.10.50">
    <property type="match status" value="1"/>
</dbReference>
<dbReference type="SUPFAM" id="SSF50405">
    <property type="entry name" value="Actin-crosslinking proteins"/>
    <property type="match status" value="1"/>
</dbReference>
<accession>Q4W516</accession>
<dbReference type="Bgee" id="WBGene00044379">
    <property type="expression patterns" value="Expressed in adult organism"/>
</dbReference>
<dbReference type="PaxDb" id="6239-F40H7.12"/>
<dbReference type="PeptideAtlas" id="Q4W516"/>
<dbReference type="GeneID" id="3565379"/>
<dbReference type="AlphaFoldDB" id="Q4W516"/>
<dbReference type="GO" id="GO:0051015">
    <property type="term" value="F:actin filament binding"/>
    <property type="evidence" value="ECO:0000318"/>
    <property type="project" value="GO_Central"/>
</dbReference>
<dbReference type="OMA" id="WECKSSE"/>
<dbReference type="AGR" id="WB:WBGene00044379"/>
<dbReference type="UCSC" id="F40H7.12">
    <property type="organism name" value="c. elegans"/>
</dbReference>
<evidence type="ECO:0000313" key="3">
    <source>
        <dbReference type="WormBase" id="F40H7.12"/>
    </source>
</evidence>
<evidence type="ECO:0000313" key="1">
    <source>
        <dbReference type="EMBL" id="CCD67496.1"/>
    </source>
</evidence>
<name>Q4W516_CAEEL</name>
<dbReference type="GO" id="GO:0030041">
    <property type="term" value="P:actin filament polymerization"/>
    <property type="evidence" value="ECO:0000318"/>
    <property type="project" value="GO_Central"/>
</dbReference>
<dbReference type="STRING" id="6239.F40H7.12.1"/>
<dbReference type="EMBL" id="BX284602">
    <property type="protein sequence ID" value="CCD67496.1"/>
    <property type="molecule type" value="Genomic_DNA"/>
</dbReference>
<dbReference type="InParanoid" id="Q4W516"/>
<dbReference type="PANTHER" id="PTHR33351">
    <property type="entry name" value="HISACTOPHILIN-1-RELATED"/>
    <property type="match status" value="1"/>
</dbReference>